<feature type="compositionally biased region" description="Polar residues" evidence="1">
    <location>
        <begin position="23"/>
        <end position="36"/>
    </location>
</feature>
<sequence length="229" mass="23894">MYVSKTGSLGWLARAGGSSRATYMNTDVMSSGSGTQRAKRVEDKQAGESRSGRGGDGGGAVAGVEEGRLDMCVPVRCNVDDAGHARYLAWDGQLRPVSMSASDGAEAGTGVGVRVWAWVVGEGAALCYHGSLRCSPTAPTRVSVGLAHLLRQARPRSETVPALQNYSGVVILSTTATQPGLPTINPLPARLLPPSPDTADQPYSLLARTAAYSCRPSPACLPTPRSSRR</sequence>
<reference evidence="3" key="2">
    <citation type="journal article" date="2013" name="PLoS Genet.">
        <title>Comparative genome structure, secondary metabolite, and effector coding capacity across Cochliobolus pathogens.</title>
        <authorList>
            <person name="Condon B.J."/>
            <person name="Leng Y."/>
            <person name="Wu D."/>
            <person name="Bushley K.E."/>
            <person name="Ohm R.A."/>
            <person name="Otillar R."/>
            <person name="Martin J."/>
            <person name="Schackwitz W."/>
            <person name="Grimwood J."/>
            <person name="MohdZainudin N."/>
            <person name="Xue C."/>
            <person name="Wang R."/>
            <person name="Manning V.A."/>
            <person name="Dhillon B."/>
            <person name="Tu Z.J."/>
            <person name="Steffenson B.J."/>
            <person name="Salamov A."/>
            <person name="Sun H."/>
            <person name="Lowry S."/>
            <person name="LaButti K."/>
            <person name="Han J."/>
            <person name="Copeland A."/>
            <person name="Lindquist E."/>
            <person name="Barry K."/>
            <person name="Schmutz J."/>
            <person name="Baker S.E."/>
            <person name="Ciuffetti L.M."/>
            <person name="Grigoriev I.V."/>
            <person name="Zhong S."/>
            <person name="Turgeon B.G."/>
        </authorList>
    </citation>
    <scope>NUCLEOTIDE SEQUENCE [LARGE SCALE GENOMIC DNA]</scope>
    <source>
        <strain evidence="3">C5 / ATCC 48332 / race O</strain>
    </source>
</reference>
<proteinExistence type="predicted"/>
<evidence type="ECO:0000313" key="2">
    <source>
        <dbReference type="EMBL" id="EMD90145.1"/>
    </source>
</evidence>
<organism evidence="2 3">
    <name type="scientific">Cochliobolus heterostrophus (strain C5 / ATCC 48332 / race O)</name>
    <name type="common">Southern corn leaf blight fungus</name>
    <name type="synonym">Bipolaris maydis</name>
    <dbReference type="NCBI Taxonomy" id="701091"/>
    <lineage>
        <taxon>Eukaryota</taxon>
        <taxon>Fungi</taxon>
        <taxon>Dikarya</taxon>
        <taxon>Ascomycota</taxon>
        <taxon>Pezizomycotina</taxon>
        <taxon>Dothideomycetes</taxon>
        <taxon>Pleosporomycetidae</taxon>
        <taxon>Pleosporales</taxon>
        <taxon>Pleosporineae</taxon>
        <taxon>Pleosporaceae</taxon>
        <taxon>Bipolaris</taxon>
    </lineage>
</organism>
<keyword evidence="3" id="KW-1185">Reference proteome</keyword>
<evidence type="ECO:0000313" key="3">
    <source>
        <dbReference type="Proteomes" id="UP000016936"/>
    </source>
</evidence>
<accession>M2SXN1</accession>
<dbReference type="OrthoDB" id="3693064at2759"/>
<protein>
    <submittedName>
        <fullName evidence="2">Uncharacterized protein</fullName>
    </submittedName>
</protein>
<dbReference type="OMA" id="ARTAYFC"/>
<reference evidence="2 3" key="1">
    <citation type="journal article" date="2012" name="PLoS Pathog.">
        <title>Diverse lifestyles and strategies of plant pathogenesis encoded in the genomes of eighteen Dothideomycetes fungi.</title>
        <authorList>
            <person name="Ohm R.A."/>
            <person name="Feau N."/>
            <person name="Henrissat B."/>
            <person name="Schoch C.L."/>
            <person name="Horwitz B.A."/>
            <person name="Barry K.W."/>
            <person name="Condon B.J."/>
            <person name="Copeland A.C."/>
            <person name="Dhillon B."/>
            <person name="Glaser F."/>
            <person name="Hesse C.N."/>
            <person name="Kosti I."/>
            <person name="LaButti K."/>
            <person name="Lindquist E.A."/>
            <person name="Lucas S."/>
            <person name="Salamov A.A."/>
            <person name="Bradshaw R.E."/>
            <person name="Ciuffetti L."/>
            <person name="Hamelin R.C."/>
            <person name="Kema G.H.J."/>
            <person name="Lawrence C."/>
            <person name="Scott J.A."/>
            <person name="Spatafora J.W."/>
            <person name="Turgeon B.G."/>
            <person name="de Wit P.J.G.M."/>
            <person name="Zhong S."/>
            <person name="Goodwin S.B."/>
            <person name="Grigoriev I.V."/>
        </authorList>
    </citation>
    <scope>NUCLEOTIDE SEQUENCE [LARGE SCALE GENOMIC DNA]</scope>
    <source>
        <strain evidence="3">C5 / ATCC 48332 / race O</strain>
    </source>
</reference>
<evidence type="ECO:0000256" key="1">
    <source>
        <dbReference type="SAM" id="MobiDB-lite"/>
    </source>
</evidence>
<gene>
    <name evidence="2" type="ORF">COCHEDRAFT_1204745</name>
</gene>
<dbReference type="Proteomes" id="UP000016936">
    <property type="component" value="Unassembled WGS sequence"/>
</dbReference>
<dbReference type="EMBL" id="KB445578">
    <property type="protein sequence ID" value="EMD90145.1"/>
    <property type="molecule type" value="Genomic_DNA"/>
</dbReference>
<dbReference type="HOGENOM" id="CLU_115477_0_0_1"/>
<feature type="compositionally biased region" description="Basic and acidic residues" evidence="1">
    <location>
        <begin position="39"/>
        <end position="53"/>
    </location>
</feature>
<feature type="region of interest" description="Disordered" evidence="1">
    <location>
        <begin position="23"/>
        <end position="60"/>
    </location>
</feature>
<name>M2SXN1_COCH5</name>
<dbReference type="AlphaFoldDB" id="M2SXN1"/>